<dbReference type="InterPro" id="IPR036890">
    <property type="entry name" value="HATPase_C_sf"/>
</dbReference>
<dbReference type="GO" id="GO:0030983">
    <property type="term" value="F:mismatched DNA binding"/>
    <property type="evidence" value="ECO:0007669"/>
    <property type="project" value="InterPro"/>
</dbReference>
<protein>
    <recommendedName>
        <fullName evidence="7">DNA mismatch repair protein S5 domain-containing protein</fullName>
    </recommendedName>
</protein>
<keyword evidence="9" id="KW-1185">Reference proteome</keyword>
<name>A0A1Y2H9C0_9FUNG</name>
<dbReference type="InterPro" id="IPR014762">
    <property type="entry name" value="DNA_mismatch_repair_CS"/>
</dbReference>
<proteinExistence type="inferred from homology"/>
<dbReference type="Proteomes" id="UP000193411">
    <property type="component" value="Unassembled WGS sequence"/>
</dbReference>
<dbReference type="SMART" id="SM01340">
    <property type="entry name" value="DNA_mis_repair"/>
    <property type="match status" value="1"/>
</dbReference>
<dbReference type="InterPro" id="IPR014721">
    <property type="entry name" value="Ribsml_uS5_D2-typ_fold_subgr"/>
</dbReference>
<dbReference type="PROSITE" id="PS00058">
    <property type="entry name" value="DNA_MISMATCH_REPAIR_1"/>
    <property type="match status" value="1"/>
</dbReference>
<dbReference type="EMBL" id="MCFL01000140">
    <property type="protein sequence ID" value="ORZ29642.1"/>
    <property type="molecule type" value="Genomic_DNA"/>
</dbReference>
<dbReference type="PANTHER" id="PTHR10073:SF12">
    <property type="entry name" value="DNA MISMATCH REPAIR PROTEIN MLH1"/>
    <property type="match status" value="1"/>
</dbReference>
<dbReference type="InterPro" id="IPR002099">
    <property type="entry name" value="MutL/Mlh/PMS"/>
</dbReference>
<dbReference type="InterPro" id="IPR013507">
    <property type="entry name" value="DNA_mismatch_S5_2-like"/>
</dbReference>
<feature type="compositionally biased region" description="Low complexity" evidence="6">
    <location>
        <begin position="384"/>
        <end position="393"/>
    </location>
</feature>
<keyword evidence="4" id="KW-0234">DNA repair</keyword>
<dbReference type="InterPro" id="IPR032189">
    <property type="entry name" value="Mlh1_C"/>
</dbReference>
<comment type="subcellular location">
    <subcellularLocation>
        <location evidence="1">Nucleus</location>
    </subcellularLocation>
</comment>
<dbReference type="Pfam" id="PF13589">
    <property type="entry name" value="HATPase_c_3"/>
    <property type="match status" value="1"/>
</dbReference>
<dbReference type="GO" id="GO:0016887">
    <property type="term" value="F:ATP hydrolysis activity"/>
    <property type="evidence" value="ECO:0007669"/>
    <property type="project" value="InterPro"/>
</dbReference>
<evidence type="ECO:0000256" key="4">
    <source>
        <dbReference type="ARBA" id="ARBA00023204"/>
    </source>
</evidence>
<dbReference type="OrthoDB" id="10263226at2759"/>
<evidence type="ECO:0000256" key="1">
    <source>
        <dbReference type="ARBA" id="ARBA00004123"/>
    </source>
</evidence>
<dbReference type="AlphaFoldDB" id="A0A1Y2H9C0"/>
<dbReference type="GO" id="GO:0006298">
    <property type="term" value="P:mismatch repair"/>
    <property type="evidence" value="ECO:0007669"/>
    <property type="project" value="InterPro"/>
</dbReference>
<keyword evidence="3" id="KW-0227">DNA damage</keyword>
<dbReference type="InterPro" id="IPR038973">
    <property type="entry name" value="MutL/Mlh/Pms-like"/>
</dbReference>
<gene>
    <name evidence="8" type="ORF">BCR44DRAFT_1448462</name>
</gene>
<dbReference type="Pfam" id="PF16413">
    <property type="entry name" value="Mlh1_C"/>
    <property type="match status" value="1"/>
</dbReference>
<feature type="domain" description="DNA mismatch repair protein S5" evidence="7">
    <location>
        <begin position="217"/>
        <end position="337"/>
    </location>
</feature>
<feature type="compositionally biased region" description="Polar residues" evidence="6">
    <location>
        <begin position="349"/>
        <end position="360"/>
    </location>
</feature>
<evidence type="ECO:0000256" key="2">
    <source>
        <dbReference type="ARBA" id="ARBA00006082"/>
    </source>
</evidence>
<evidence type="ECO:0000259" key="7">
    <source>
        <dbReference type="SMART" id="SM01340"/>
    </source>
</evidence>
<dbReference type="FunFam" id="3.30.230.10:FF:000014">
    <property type="entry name" value="DNA mismatch repair protein Mlh1"/>
    <property type="match status" value="1"/>
</dbReference>
<dbReference type="NCBIfam" id="TIGR00585">
    <property type="entry name" value="mutl"/>
    <property type="match status" value="1"/>
</dbReference>
<dbReference type="GO" id="GO:0005524">
    <property type="term" value="F:ATP binding"/>
    <property type="evidence" value="ECO:0007669"/>
    <property type="project" value="InterPro"/>
</dbReference>
<dbReference type="Gene3D" id="3.30.230.10">
    <property type="match status" value="1"/>
</dbReference>
<dbReference type="Gene3D" id="3.30.565.10">
    <property type="entry name" value="Histidine kinase-like ATPase, C-terminal domain"/>
    <property type="match status" value="1"/>
</dbReference>
<dbReference type="InterPro" id="IPR020568">
    <property type="entry name" value="Ribosomal_Su5_D2-typ_SF"/>
</dbReference>
<reference evidence="8 9" key="1">
    <citation type="submission" date="2016-07" db="EMBL/GenBank/DDBJ databases">
        <title>Pervasive Adenine N6-methylation of Active Genes in Fungi.</title>
        <authorList>
            <consortium name="DOE Joint Genome Institute"/>
            <person name="Mondo S.J."/>
            <person name="Dannebaum R.O."/>
            <person name="Kuo R.C."/>
            <person name="Labutti K."/>
            <person name="Haridas S."/>
            <person name="Kuo A."/>
            <person name="Salamov A."/>
            <person name="Ahrendt S.R."/>
            <person name="Lipzen A."/>
            <person name="Sullivan W."/>
            <person name="Andreopoulos W.B."/>
            <person name="Clum A."/>
            <person name="Lindquist E."/>
            <person name="Daum C."/>
            <person name="Ramamoorthy G.K."/>
            <person name="Gryganskyi A."/>
            <person name="Culley D."/>
            <person name="Magnuson J.K."/>
            <person name="James T.Y."/>
            <person name="O'Malley M.A."/>
            <person name="Stajich J.E."/>
            <person name="Spatafora J.W."/>
            <person name="Visel A."/>
            <person name="Grigoriev I.V."/>
        </authorList>
    </citation>
    <scope>NUCLEOTIDE SEQUENCE [LARGE SCALE GENOMIC DNA]</scope>
    <source>
        <strain evidence="8 9">PL171</strain>
    </source>
</reference>
<feature type="region of interest" description="Disordered" evidence="6">
    <location>
        <begin position="349"/>
        <end position="402"/>
    </location>
</feature>
<comment type="caution">
    <text evidence="8">The sequence shown here is derived from an EMBL/GenBank/DDBJ whole genome shotgun (WGS) entry which is preliminary data.</text>
</comment>
<dbReference type="PANTHER" id="PTHR10073">
    <property type="entry name" value="DNA MISMATCH REPAIR PROTEIN MLH, PMS, MUTL"/>
    <property type="match status" value="1"/>
</dbReference>
<organism evidence="8 9">
    <name type="scientific">Catenaria anguillulae PL171</name>
    <dbReference type="NCBI Taxonomy" id="765915"/>
    <lineage>
        <taxon>Eukaryota</taxon>
        <taxon>Fungi</taxon>
        <taxon>Fungi incertae sedis</taxon>
        <taxon>Blastocladiomycota</taxon>
        <taxon>Blastocladiomycetes</taxon>
        <taxon>Blastocladiales</taxon>
        <taxon>Catenariaceae</taxon>
        <taxon>Catenaria</taxon>
    </lineage>
</organism>
<dbReference type="GO" id="GO:0032389">
    <property type="term" value="C:MutLalpha complex"/>
    <property type="evidence" value="ECO:0007669"/>
    <property type="project" value="TreeGrafter"/>
</dbReference>
<sequence length="693" mass="75204">MIPRIAPLDPTVVNRIAAGEVIHRPSHALKELLENCLDAGASLITITLKDGGLSLLEIADNGHGIHPHDLPIVCLRFTTSKLRSFDDLRTVATFGFRGEALASLSHVARVAIVSRTAESDCAYSAEYIDGKPLNDAITPCAHPTVGTTISIQDLFYNLPARRRAMRSYNEEHANVVDTLVRYAVHYPSVAMTLRKHGAGVPDVSTTGGSTTDRIDVIKAVYGPATARSLVPLAADLGADMGSLSALASSPANSSFKSMTLLLFINNRLVESAAIKRTIKALYARYLPKGSHPWVYLSLTLPAHTVDVNVHPTKKEVHFLHHDYIVGMIAEKLEAVVGEEETSRVFEVQVLTQPTPSSSSVAKRKAVDQDEPQDEDSSGPRKRSNTSASNAASNTRRESTLVRTDARATTLDQYFQPSQSSSLSLSRLGAADTDDAGADDFTPLHGGPRNLNLTSIADLHAELASLTHVPPDQSPLTHHTYVGHVTGGLVAIQSGTDLYLADMPVLADDLMYRLALDRFANYPALRVDPPMSLAECIQVAVQVEVKRGGVPDHVDPEKIAESITAQLLTRADLLLDYFSVTLTPDGLLTTLPRLLPKYIPPLDLLPSFLLRLGTEVNWTEEKPCLAGILDELARFYAPKGIGEDLGEVGCVSETVVKNVLMPAMRNMPMTSECLSGAFVRCANLKEMYRVFERC</sequence>
<dbReference type="CDD" id="cd16926">
    <property type="entry name" value="HATPase_MutL-MLH-PMS-like"/>
    <property type="match status" value="1"/>
</dbReference>
<dbReference type="SUPFAM" id="SSF55874">
    <property type="entry name" value="ATPase domain of HSP90 chaperone/DNA topoisomerase II/histidine kinase"/>
    <property type="match status" value="1"/>
</dbReference>
<accession>A0A1Y2H9C0</accession>
<comment type="similarity">
    <text evidence="2">Belongs to the DNA mismatch repair MutL/HexB family.</text>
</comment>
<dbReference type="SUPFAM" id="SSF54211">
    <property type="entry name" value="Ribosomal protein S5 domain 2-like"/>
    <property type="match status" value="1"/>
</dbReference>
<dbReference type="FunFam" id="3.30.565.10:FF:000003">
    <property type="entry name" value="DNA mismatch repair endonuclease MutL"/>
    <property type="match status" value="1"/>
</dbReference>
<evidence type="ECO:0000256" key="3">
    <source>
        <dbReference type="ARBA" id="ARBA00022763"/>
    </source>
</evidence>
<evidence type="ECO:0000256" key="5">
    <source>
        <dbReference type="ARBA" id="ARBA00023242"/>
    </source>
</evidence>
<keyword evidence="5" id="KW-0539">Nucleus</keyword>
<dbReference type="Pfam" id="PF01119">
    <property type="entry name" value="DNA_mis_repair"/>
    <property type="match status" value="1"/>
</dbReference>
<dbReference type="GO" id="GO:0140664">
    <property type="term" value="F:ATP-dependent DNA damage sensor activity"/>
    <property type="evidence" value="ECO:0007669"/>
    <property type="project" value="InterPro"/>
</dbReference>
<evidence type="ECO:0000256" key="6">
    <source>
        <dbReference type="SAM" id="MobiDB-lite"/>
    </source>
</evidence>
<evidence type="ECO:0000313" key="8">
    <source>
        <dbReference type="EMBL" id="ORZ29642.1"/>
    </source>
</evidence>
<evidence type="ECO:0000313" key="9">
    <source>
        <dbReference type="Proteomes" id="UP000193411"/>
    </source>
</evidence>
<dbReference type="STRING" id="765915.A0A1Y2H9C0"/>